<feature type="compositionally biased region" description="Polar residues" evidence="1">
    <location>
        <begin position="702"/>
        <end position="723"/>
    </location>
</feature>
<feature type="compositionally biased region" description="Polar residues" evidence="1">
    <location>
        <begin position="239"/>
        <end position="256"/>
    </location>
</feature>
<dbReference type="PANTHER" id="PTHR28122">
    <property type="entry name" value="E3 UBIQUITIN-PROTEIN LIGASE SUBSTRATE RECEPTOR MMS22"/>
    <property type="match status" value="1"/>
</dbReference>
<feature type="region of interest" description="Disordered" evidence="1">
    <location>
        <begin position="214"/>
        <end position="442"/>
    </location>
</feature>
<feature type="compositionally biased region" description="Basic residues" evidence="1">
    <location>
        <begin position="276"/>
        <end position="285"/>
    </location>
</feature>
<dbReference type="PANTHER" id="PTHR28122:SF1">
    <property type="entry name" value="E3 UBIQUITIN-PROTEIN LIGASE SUBSTRATE RECEPTOR MMS22"/>
    <property type="match status" value="1"/>
</dbReference>
<feature type="compositionally biased region" description="Polar residues" evidence="1">
    <location>
        <begin position="869"/>
        <end position="882"/>
    </location>
</feature>
<feature type="compositionally biased region" description="Basic and acidic residues" evidence="1">
    <location>
        <begin position="677"/>
        <end position="699"/>
    </location>
</feature>
<dbReference type="OrthoDB" id="2386201at2759"/>
<feature type="compositionally biased region" description="Basic residues" evidence="1">
    <location>
        <begin position="856"/>
        <end position="867"/>
    </location>
</feature>
<feature type="region of interest" description="Disordered" evidence="1">
    <location>
        <begin position="461"/>
        <end position="522"/>
    </location>
</feature>
<dbReference type="STRING" id="1664694.A0A0N0NQ33"/>
<evidence type="ECO:0008006" key="4">
    <source>
        <dbReference type="Google" id="ProtNLM"/>
    </source>
</evidence>
<sequence>MTNWREKGYVPDSDEEEDESQDRHQEQQPGPTTTTLDTSLNTQIAGHDESPESSQVVSSSLGKPPISSFILGTAPSPLRANSAINNFTTIDGNGEIASLELQISPAQAASDVAERLSQELQRGLDVCNNVLRSSSPPRSTGSDSPLSSLPSSPSGSISPIPVAQSRSSPPHGIVERVQIQAEEITSVTAQPVRSLRQRAPLQLHPYSLEAAKYQQEWKQRGLRPVKAPAGPDTQRQHAENSATASHNGDTFHSSQEPLDAARRSADEEDESQSPGRVRRVISRRIRTADADEDEANSNDELPNIEDIFGDDRSWMNASRHQELPKTLTRRSPPGLGTVRSSPLPSRAMPLPRMNRDSNSASVFNLPPSPPRSRSDSPATTKGTQDQPNIEGPRRPPTPGRSSETRPSKRPIIHVSSSSEATDEENDDERPSSESEEPPAFMQIRRRIKGVLPASWIKLDALKQKPAADRSAVARSPEKRQSKGVARVISPRAGPPTTSLQPRFEYSSESESGEDASEAQTRQLQKLSDVRALFDADDDVLMNDVLEEDTIDRMAPPGPSRTSTKPRKKRQQRLVDTWDALQTIPRGSGAATSRTYQRNSRDACRPQKKRQKRSLPVRLSILDAPDLLKPKSDHQSRFLRIAARSVSKASMPRRQNPNTKFFKLATNADTRDVNSGLDDWREGRVMGDRHHGGVDGEIRRTITAASSRQHQQRGNRAQRSSSDRNAAAGARNQASGRRLDIMQSLKARTDLTLARVLQGRSESVISNPPETHDAPAVALRQQNLGFVSWHGNRAGGGKFWSQNPDSGPAQLQGPAVHQRLMRRTPSGVAHGHRHQEPQCLPEAPALASEAPLTLPSRPKKQRNPHRRIASSLSSDEGSMATSRQAEETEMPAPKDEATALGLRLGTWLMRHSPSITNGSNQVLNDGTPSPPSTELIDTLSGIDIDGIYHDSVIETIDPWPAIGSDFRALLDQSLNAPQMSAQTSAVGLSTLRLFQWLAKKCAWSIPDALLHMLFRQYGKNEMLEIFVQPKLAGATRRITQDRTTATDEEGVTDFEIFLNLVALALEQRSSVLSSTASRRNKILGLVFSLIPNNSRVMNENDAIEHALYMTMINTYALYTTLYSSAPIDCRPRLSQVESLINFATSHAQIRDLAILAWSVMSSTAMRKGAIRDDHRALAEHGRAMLSALVEKTTEAIRSEVSASDSTFHHELVVNNISPVLIQMTSIIKQWTLLASTCAQPEDISPYITPEQLSGAVQILQLLKEYLDKLSACSLRAHKALLSLWRSQGMDLAALELLRSVYSRKVPLLREPAMKLGREVVSVMLQAPDEEDSRLQKMVDIWFSFAKQETEGDFRKWDQYLEPTSSYSFRMLADTTVSQQCAVLFLSKVVSDAPAMFELDPEALYHAWLTAILQASDELRFEHVLTERMLIFDVGALAIEPIKELIRGEGYDEQRLSLSAFKHIRTELLRLVVRAIFRLQFSGPDDSQDLIEDPLNEASGRRLLQTITDSLKKVWINLSNQQRDEGYTELVRTVTQELDVYKYPGLKIDPWFTDAPQFAFPIVKDRLQHFFRRVPGSEPRTVDASLIAAFRQANQAAANTPGQVDWVRTAVAALSCNNVFEDVNQDGTCTMDGRLQVDFIRNVLSEYVQSAFSGGPRQALLAVPVIQILTEVVHELHFRQDLEEEGMRGGLICVCVELLESVCRSLCALANRNLPHRGHITMFSSKLIELGTLCIDRFIQFRRTGPCSEDVEDALRSISEVSEGILRCATEAEFVVRPVWIEGSDDTSTLFTPATYRDFSTSAINMSATAASVREMTRKDLSSALSKVQPPRGMATKWSTWCELGLPSWLGWEDIFFAEGERLALAQAVTHFCAVAAKCTGVALGNEGRIWEDSVYTPAVESADAVEDDGALFEDQYWEAL</sequence>
<feature type="region of interest" description="Disordered" evidence="1">
    <location>
        <begin position="852"/>
        <end position="894"/>
    </location>
</feature>
<dbReference type="GO" id="GO:0031297">
    <property type="term" value="P:replication fork processing"/>
    <property type="evidence" value="ECO:0007669"/>
    <property type="project" value="InterPro"/>
</dbReference>
<gene>
    <name evidence="2" type="ORF">AB675_6729</name>
</gene>
<reference evidence="2 3" key="1">
    <citation type="submission" date="2015-06" db="EMBL/GenBank/DDBJ databases">
        <title>Draft genome of the ant-associated black yeast Phialophora attae CBS 131958.</title>
        <authorList>
            <person name="Moreno L.F."/>
            <person name="Stielow B.J."/>
            <person name="de Hoog S."/>
            <person name="Vicente V.A."/>
            <person name="Weiss V.A."/>
            <person name="de Vries M."/>
            <person name="Cruz L.M."/>
            <person name="Souza E.M."/>
        </authorList>
    </citation>
    <scope>NUCLEOTIDE SEQUENCE [LARGE SCALE GENOMIC DNA]</scope>
    <source>
        <strain evidence="2 3">CBS 131958</strain>
    </source>
</reference>
<feature type="compositionally biased region" description="Low complexity" evidence="1">
    <location>
        <begin position="133"/>
        <end position="161"/>
    </location>
</feature>
<organism evidence="2 3">
    <name type="scientific">Cyphellophora attinorum</name>
    <dbReference type="NCBI Taxonomy" id="1664694"/>
    <lineage>
        <taxon>Eukaryota</taxon>
        <taxon>Fungi</taxon>
        <taxon>Dikarya</taxon>
        <taxon>Ascomycota</taxon>
        <taxon>Pezizomycotina</taxon>
        <taxon>Eurotiomycetes</taxon>
        <taxon>Chaetothyriomycetidae</taxon>
        <taxon>Chaetothyriales</taxon>
        <taxon>Cyphellophoraceae</taxon>
        <taxon>Cyphellophora</taxon>
    </lineage>
</organism>
<protein>
    <recommendedName>
        <fullName evidence="4">Protein mms22</fullName>
    </recommendedName>
</protein>
<comment type="caution">
    <text evidence="2">The sequence shown here is derived from an EMBL/GenBank/DDBJ whole genome shotgun (WGS) entry which is preliminary data.</text>
</comment>
<evidence type="ECO:0000313" key="2">
    <source>
        <dbReference type="EMBL" id="KPI43441.1"/>
    </source>
</evidence>
<feature type="region of interest" description="Disordered" evidence="1">
    <location>
        <begin position="129"/>
        <end position="177"/>
    </location>
</feature>
<accession>A0A0N0NQ33</accession>
<feature type="compositionally biased region" description="Basic and acidic residues" evidence="1">
    <location>
        <begin position="309"/>
        <end position="323"/>
    </location>
</feature>
<evidence type="ECO:0000256" key="1">
    <source>
        <dbReference type="SAM" id="MobiDB-lite"/>
    </source>
</evidence>
<dbReference type="GeneID" id="28738920"/>
<dbReference type="Proteomes" id="UP000038010">
    <property type="component" value="Unassembled WGS sequence"/>
</dbReference>
<evidence type="ECO:0000313" key="3">
    <source>
        <dbReference type="Proteomes" id="UP000038010"/>
    </source>
</evidence>
<feature type="region of interest" description="Disordered" evidence="1">
    <location>
        <begin position="671"/>
        <end position="736"/>
    </location>
</feature>
<feature type="region of interest" description="Disordered" evidence="1">
    <location>
        <begin position="547"/>
        <end position="571"/>
    </location>
</feature>
<feature type="compositionally biased region" description="Polar residues" evidence="1">
    <location>
        <begin position="378"/>
        <end position="387"/>
    </location>
</feature>
<dbReference type="InterPro" id="IPR019021">
    <property type="entry name" value="Mms22"/>
</dbReference>
<dbReference type="EMBL" id="LFJN01000005">
    <property type="protein sequence ID" value="KPI43441.1"/>
    <property type="molecule type" value="Genomic_DNA"/>
</dbReference>
<dbReference type="Pfam" id="PF09462">
    <property type="entry name" value="Mus7"/>
    <property type="match status" value="1"/>
</dbReference>
<proteinExistence type="predicted"/>
<name>A0A0N0NQ33_9EURO</name>
<dbReference type="VEuPathDB" id="FungiDB:AB675_6729"/>
<dbReference type="GO" id="GO:0035361">
    <property type="term" value="C:Cul8-RING ubiquitin ligase complex"/>
    <property type="evidence" value="ECO:0007669"/>
    <property type="project" value="TreeGrafter"/>
</dbReference>
<keyword evidence="3" id="KW-1185">Reference proteome</keyword>
<dbReference type="GO" id="GO:0005634">
    <property type="term" value="C:nucleus"/>
    <property type="evidence" value="ECO:0007669"/>
    <property type="project" value="InterPro"/>
</dbReference>
<feature type="compositionally biased region" description="Low complexity" evidence="1">
    <location>
        <begin position="32"/>
        <end position="42"/>
    </location>
</feature>
<dbReference type="GO" id="GO:0000724">
    <property type="term" value="P:double-strand break repair via homologous recombination"/>
    <property type="evidence" value="ECO:0007669"/>
    <property type="project" value="TreeGrafter"/>
</dbReference>
<feature type="region of interest" description="Disordered" evidence="1">
    <location>
        <begin position="1"/>
        <end position="80"/>
    </location>
</feature>
<feature type="region of interest" description="Disordered" evidence="1">
    <location>
        <begin position="584"/>
        <end position="613"/>
    </location>
</feature>
<dbReference type="RefSeq" id="XP_018003404.1">
    <property type="nucleotide sequence ID" value="XM_018147040.1"/>
</dbReference>